<keyword evidence="5" id="KW-0489">Methyltransferase</keyword>
<evidence type="ECO:0000256" key="3">
    <source>
        <dbReference type="ARBA" id="ARBA00022989"/>
    </source>
</evidence>
<protein>
    <recommendedName>
        <fullName evidence="5">Protein-S-isoprenylcysteine O-methyltransferase</fullName>
        <ecNumber evidence="5">2.1.1.100</ecNumber>
    </recommendedName>
</protein>
<dbReference type="EMBL" id="JADNRY010000609">
    <property type="protein sequence ID" value="KAF9036402.1"/>
    <property type="molecule type" value="Genomic_DNA"/>
</dbReference>
<keyword evidence="5" id="KW-0949">S-adenosyl-L-methionine</keyword>
<evidence type="ECO:0000313" key="8">
    <source>
        <dbReference type="Proteomes" id="UP000772434"/>
    </source>
</evidence>
<keyword evidence="6" id="KW-0732">Signal</keyword>
<dbReference type="OrthoDB" id="422086at2759"/>
<evidence type="ECO:0000256" key="2">
    <source>
        <dbReference type="ARBA" id="ARBA00022692"/>
    </source>
</evidence>
<feature type="transmembrane region" description="Helical" evidence="5">
    <location>
        <begin position="151"/>
        <end position="170"/>
    </location>
</feature>
<keyword evidence="3 5" id="KW-1133">Transmembrane helix</keyword>
<dbReference type="Proteomes" id="UP000772434">
    <property type="component" value="Unassembled WGS sequence"/>
</dbReference>
<dbReference type="Pfam" id="PF04140">
    <property type="entry name" value="ICMT"/>
    <property type="match status" value="1"/>
</dbReference>
<proteinExistence type="inferred from homology"/>
<keyword evidence="4 5" id="KW-0472">Membrane</keyword>
<comment type="similarity">
    <text evidence="5">Belongs to the class VI-like SAM-binding methyltransferase superfamily. Isoprenylcysteine carboxyl methyltransferase family.</text>
</comment>
<comment type="catalytic activity">
    <reaction evidence="5">
        <text>[protein]-C-terminal S-[(2E,6E)-farnesyl]-L-cysteine + S-adenosyl-L-methionine = [protein]-C-terminal S-[(2E,6E)-farnesyl]-L-cysteine methyl ester + S-adenosyl-L-homocysteine</text>
        <dbReference type="Rhea" id="RHEA:21672"/>
        <dbReference type="Rhea" id="RHEA-COMP:12125"/>
        <dbReference type="Rhea" id="RHEA-COMP:12126"/>
        <dbReference type="ChEBI" id="CHEBI:57856"/>
        <dbReference type="ChEBI" id="CHEBI:59789"/>
        <dbReference type="ChEBI" id="CHEBI:90510"/>
        <dbReference type="ChEBI" id="CHEBI:90511"/>
        <dbReference type="EC" id="2.1.1.100"/>
    </reaction>
</comment>
<evidence type="ECO:0000256" key="4">
    <source>
        <dbReference type="ARBA" id="ARBA00023136"/>
    </source>
</evidence>
<dbReference type="Gene3D" id="1.20.120.1630">
    <property type="match status" value="1"/>
</dbReference>
<accession>A0A9P5TVA3</accession>
<keyword evidence="5" id="KW-0808">Transferase</keyword>
<dbReference type="PANTHER" id="PTHR12714">
    <property type="entry name" value="PROTEIN-S ISOPRENYLCYSTEINE O-METHYLTRANSFERASE"/>
    <property type="match status" value="1"/>
</dbReference>
<reference evidence="7" key="1">
    <citation type="submission" date="2020-11" db="EMBL/GenBank/DDBJ databases">
        <authorList>
            <consortium name="DOE Joint Genome Institute"/>
            <person name="Ahrendt S."/>
            <person name="Riley R."/>
            <person name="Andreopoulos W."/>
            <person name="Labutti K."/>
            <person name="Pangilinan J."/>
            <person name="Ruiz-Duenas F.J."/>
            <person name="Barrasa J.M."/>
            <person name="Sanchez-Garcia M."/>
            <person name="Camarero S."/>
            <person name="Miyauchi S."/>
            <person name="Serrano A."/>
            <person name="Linde D."/>
            <person name="Babiker R."/>
            <person name="Drula E."/>
            <person name="Ayuso-Fernandez I."/>
            <person name="Pacheco R."/>
            <person name="Padilla G."/>
            <person name="Ferreira P."/>
            <person name="Barriuso J."/>
            <person name="Kellner H."/>
            <person name="Castanera R."/>
            <person name="Alfaro M."/>
            <person name="Ramirez L."/>
            <person name="Pisabarro A.G."/>
            <person name="Kuo A."/>
            <person name="Tritt A."/>
            <person name="Lipzen A."/>
            <person name="He G."/>
            <person name="Yan M."/>
            <person name="Ng V."/>
            <person name="Cullen D."/>
            <person name="Martin F."/>
            <person name="Rosso M.-N."/>
            <person name="Henrissat B."/>
            <person name="Hibbett D."/>
            <person name="Martinez A.T."/>
            <person name="Grigoriev I.V."/>
        </authorList>
    </citation>
    <scope>NUCLEOTIDE SEQUENCE</scope>
    <source>
        <strain evidence="7">AH 40177</strain>
    </source>
</reference>
<name>A0A9P5TVA3_9AGAR</name>
<feature type="transmembrane region" description="Helical" evidence="5">
    <location>
        <begin position="176"/>
        <end position="197"/>
    </location>
</feature>
<evidence type="ECO:0000256" key="1">
    <source>
        <dbReference type="ARBA" id="ARBA00004141"/>
    </source>
</evidence>
<comment type="subcellular location">
    <subcellularLocation>
        <location evidence="5">Endoplasmic reticulum membrane</location>
        <topology evidence="5">Multi-pass membrane protein</topology>
    </subcellularLocation>
    <subcellularLocation>
        <location evidence="1">Membrane</location>
        <topology evidence="1">Multi-pass membrane protein</topology>
    </subcellularLocation>
</comment>
<keyword evidence="8" id="KW-1185">Reference proteome</keyword>
<comment type="caution">
    <text evidence="7">The sequence shown here is derived from an EMBL/GenBank/DDBJ whole genome shotgun (WGS) entry which is preliminary data.</text>
</comment>
<organism evidence="7 8">
    <name type="scientific">Rhodocollybia butyracea</name>
    <dbReference type="NCBI Taxonomy" id="206335"/>
    <lineage>
        <taxon>Eukaryota</taxon>
        <taxon>Fungi</taxon>
        <taxon>Dikarya</taxon>
        <taxon>Basidiomycota</taxon>
        <taxon>Agaricomycotina</taxon>
        <taxon>Agaricomycetes</taxon>
        <taxon>Agaricomycetidae</taxon>
        <taxon>Agaricales</taxon>
        <taxon>Marasmiineae</taxon>
        <taxon>Omphalotaceae</taxon>
        <taxon>Rhodocollybia</taxon>
    </lineage>
</organism>
<sequence length="231" mass="26473">MILTVNSAKIFLLILHAVCTYHGMTPPQSLPQERETKRINVSDYISNTIQFQLKATRVTKFFFCSSALLEALLLLLNSHKKFFNLECSLAQGTSTSATVIVLSCSLATLGGLIRIWCHRSLRSQFTWQMAVRDHHQLITSGPYSVIRHPGYTGWLLMTIGNISFLIHYATSWRYGLLYSAMAIATSMYMSVLMFLLFGRMKKEDKVLYEHFGIQWELWAISTPYALIPWVY</sequence>
<dbReference type="GO" id="GO:0004671">
    <property type="term" value="F:protein C-terminal S-isoprenylcysteine carboxyl O-methyltransferase activity"/>
    <property type="evidence" value="ECO:0007669"/>
    <property type="project" value="UniProtKB-EC"/>
</dbReference>
<dbReference type="GO" id="GO:0005789">
    <property type="term" value="C:endoplasmic reticulum membrane"/>
    <property type="evidence" value="ECO:0007669"/>
    <property type="project" value="UniProtKB-SubCell"/>
</dbReference>
<dbReference type="EC" id="2.1.1.100" evidence="5"/>
<keyword evidence="2 5" id="KW-0812">Transmembrane</keyword>
<dbReference type="GO" id="GO:0032259">
    <property type="term" value="P:methylation"/>
    <property type="evidence" value="ECO:0007669"/>
    <property type="project" value="UniProtKB-KW"/>
</dbReference>
<feature type="transmembrane region" description="Helical" evidence="5">
    <location>
        <begin position="96"/>
        <end position="117"/>
    </location>
</feature>
<dbReference type="PANTHER" id="PTHR12714:SF9">
    <property type="entry name" value="PROTEIN-S-ISOPRENYLCYSTEINE O-METHYLTRANSFERASE"/>
    <property type="match status" value="1"/>
</dbReference>
<gene>
    <name evidence="7" type="ORF">BDP27DRAFT_1245423</name>
</gene>
<evidence type="ECO:0000256" key="6">
    <source>
        <dbReference type="SAM" id="SignalP"/>
    </source>
</evidence>
<dbReference type="InterPro" id="IPR007269">
    <property type="entry name" value="ICMT_MeTrfase"/>
</dbReference>
<feature type="signal peptide" evidence="6">
    <location>
        <begin position="1"/>
        <end position="23"/>
    </location>
</feature>
<evidence type="ECO:0000313" key="7">
    <source>
        <dbReference type="EMBL" id="KAF9036402.1"/>
    </source>
</evidence>
<dbReference type="AlphaFoldDB" id="A0A9P5TVA3"/>
<feature type="chain" id="PRO_5040264113" description="Protein-S-isoprenylcysteine O-methyltransferase" evidence="6">
    <location>
        <begin position="24"/>
        <end position="231"/>
    </location>
</feature>
<feature type="transmembrane region" description="Helical" evidence="5">
    <location>
        <begin position="58"/>
        <end position="76"/>
    </location>
</feature>
<evidence type="ECO:0000256" key="5">
    <source>
        <dbReference type="RuleBase" id="RU362022"/>
    </source>
</evidence>
<keyword evidence="5" id="KW-0256">Endoplasmic reticulum</keyword>